<dbReference type="InterPro" id="IPR002125">
    <property type="entry name" value="CMP_dCMP_dom"/>
</dbReference>
<keyword evidence="2" id="KW-0479">Metal-binding</keyword>
<dbReference type="AlphaFoldDB" id="A0A5B2VUD6"/>
<dbReference type="GO" id="GO:0046872">
    <property type="term" value="F:metal ion binding"/>
    <property type="evidence" value="ECO:0007669"/>
    <property type="project" value="UniProtKB-KW"/>
</dbReference>
<evidence type="ECO:0000256" key="4">
    <source>
        <dbReference type="ARBA" id="ARBA00022833"/>
    </source>
</evidence>
<comment type="similarity">
    <text evidence="1">Belongs to the cytidine and deoxycytidylate deaminase family.</text>
</comment>
<dbReference type="FunFam" id="3.40.140.10:FF:000011">
    <property type="entry name" value="tRNA-specific adenosine deaminase"/>
    <property type="match status" value="1"/>
</dbReference>
<dbReference type="PROSITE" id="PS51747">
    <property type="entry name" value="CYT_DCMP_DEAMINASES_2"/>
    <property type="match status" value="1"/>
</dbReference>
<dbReference type="GO" id="GO:0047974">
    <property type="term" value="F:guanosine deaminase activity"/>
    <property type="evidence" value="ECO:0007669"/>
    <property type="project" value="TreeGrafter"/>
</dbReference>
<sequence>MTDLSPDDRRHLAHAVALSRQHMEQGEGGPFGAVVVRDGRVLAEGWNQVTSAKDPTAHAEVVAIRQACQAAGDFSLDGATLYTSCEPCPMCLASAYWARVSRIVYANTRDDAAAIGFDDKLIYDEIPKQPHDRLIPMTHAPSDEAGGVFADWLRKADRVAY</sequence>
<reference evidence="6 7" key="2">
    <citation type="submission" date="2019-09" db="EMBL/GenBank/DDBJ databases">
        <authorList>
            <person name="Jin C."/>
        </authorList>
    </citation>
    <scope>NUCLEOTIDE SEQUENCE [LARGE SCALE GENOMIC DNA]</scope>
    <source>
        <strain evidence="6 7">BN140002</strain>
    </source>
</reference>
<dbReference type="OrthoDB" id="9802676at2"/>
<gene>
    <name evidence="6" type="ORF">F0L46_03050</name>
</gene>
<dbReference type="InterPro" id="IPR016193">
    <property type="entry name" value="Cytidine_deaminase-like"/>
</dbReference>
<dbReference type="SUPFAM" id="SSF53927">
    <property type="entry name" value="Cytidine deaminase-like"/>
    <property type="match status" value="1"/>
</dbReference>
<proteinExistence type="inferred from homology"/>
<evidence type="ECO:0000256" key="2">
    <source>
        <dbReference type="ARBA" id="ARBA00022723"/>
    </source>
</evidence>
<dbReference type="GO" id="GO:0006152">
    <property type="term" value="P:purine nucleoside catabolic process"/>
    <property type="evidence" value="ECO:0007669"/>
    <property type="project" value="TreeGrafter"/>
</dbReference>
<accession>A0A5B2VUD6</accession>
<comment type="caution">
    <text evidence="6">The sequence shown here is derived from an EMBL/GenBank/DDBJ whole genome shotgun (WGS) entry which is preliminary data.</text>
</comment>
<dbReference type="Pfam" id="PF00383">
    <property type="entry name" value="dCMP_cyt_deam_1"/>
    <property type="match status" value="1"/>
</dbReference>
<dbReference type="PANTHER" id="PTHR11079">
    <property type="entry name" value="CYTOSINE DEAMINASE FAMILY MEMBER"/>
    <property type="match status" value="1"/>
</dbReference>
<evidence type="ECO:0000259" key="5">
    <source>
        <dbReference type="PROSITE" id="PS51747"/>
    </source>
</evidence>
<name>A0A5B2VUD6_9HYPH</name>
<evidence type="ECO:0000313" key="7">
    <source>
        <dbReference type="Proteomes" id="UP000323142"/>
    </source>
</evidence>
<evidence type="ECO:0000256" key="3">
    <source>
        <dbReference type="ARBA" id="ARBA00022801"/>
    </source>
</evidence>
<dbReference type="Proteomes" id="UP000323142">
    <property type="component" value="Unassembled WGS sequence"/>
</dbReference>
<organism evidence="6 7">
    <name type="scientific">Salinarimonas soli</name>
    <dbReference type="NCBI Taxonomy" id="1638099"/>
    <lineage>
        <taxon>Bacteria</taxon>
        <taxon>Pseudomonadati</taxon>
        <taxon>Pseudomonadota</taxon>
        <taxon>Alphaproteobacteria</taxon>
        <taxon>Hyphomicrobiales</taxon>
        <taxon>Salinarimonadaceae</taxon>
        <taxon>Salinarimonas</taxon>
    </lineage>
</organism>
<dbReference type="CDD" id="cd01285">
    <property type="entry name" value="nucleoside_deaminase"/>
    <property type="match status" value="1"/>
</dbReference>
<keyword evidence="3" id="KW-0378">Hydrolase</keyword>
<dbReference type="EMBL" id="VUOA01000006">
    <property type="protein sequence ID" value="KAA2242280.1"/>
    <property type="molecule type" value="Genomic_DNA"/>
</dbReference>
<reference evidence="6 7" key="1">
    <citation type="submission" date="2019-09" db="EMBL/GenBank/DDBJ databases">
        <title>Salinarimonas rosea gen. nov., sp. nov., a new member of the a-2 subgroup of the Proteobacteria.</title>
        <authorList>
            <person name="Liu J."/>
        </authorList>
    </citation>
    <scope>NUCLEOTIDE SEQUENCE [LARGE SCALE GENOMIC DNA]</scope>
    <source>
        <strain evidence="6 7">BN140002</strain>
    </source>
</reference>
<dbReference type="Gene3D" id="3.40.140.10">
    <property type="entry name" value="Cytidine Deaminase, domain 2"/>
    <property type="match status" value="1"/>
</dbReference>
<evidence type="ECO:0000313" key="6">
    <source>
        <dbReference type="EMBL" id="KAA2242280.1"/>
    </source>
</evidence>
<dbReference type="RefSeq" id="WP_149815551.1">
    <property type="nucleotide sequence ID" value="NZ_VUOA01000006.1"/>
</dbReference>
<evidence type="ECO:0000256" key="1">
    <source>
        <dbReference type="ARBA" id="ARBA00006576"/>
    </source>
</evidence>
<keyword evidence="7" id="KW-1185">Reference proteome</keyword>
<keyword evidence="4" id="KW-0862">Zinc</keyword>
<protein>
    <submittedName>
        <fullName evidence="6">Nucleoside deaminase</fullName>
    </submittedName>
</protein>
<dbReference type="PANTHER" id="PTHR11079:SF161">
    <property type="entry name" value="CMP_DCMP-TYPE DEAMINASE DOMAIN-CONTAINING PROTEIN"/>
    <property type="match status" value="1"/>
</dbReference>
<feature type="domain" description="CMP/dCMP-type deaminase" evidence="5">
    <location>
        <begin position="6"/>
        <end position="118"/>
    </location>
</feature>